<feature type="region of interest" description="Disordered" evidence="6">
    <location>
        <begin position="55"/>
        <end position="83"/>
    </location>
</feature>
<dbReference type="Gene3D" id="3.30.420.10">
    <property type="entry name" value="Ribonuclease H-like superfamily/Ribonuclease H"/>
    <property type="match status" value="1"/>
</dbReference>
<dbReference type="PANTHER" id="PTHR12801:SF45">
    <property type="entry name" value="RNA EXONUCLEASE 4"/>
    <property type="match status" value="1"/>
</dbReference>
<keyword evidence="4" id="KW-0269">Exonuclease</keyword>
<dbReference type="GO" id="GO:0004527">
    <property type="term" value="F:exonuclease activity"/>
    <property type="evidence" value="ECO:0007669"/>
    <property type="project" value="UniProtKB-KW"/>
</dbReference>
<protein>
    <recommendedName>
        <fullName evidence="7">Exonuclease domain-containing protein</fullName>
    </recommendedName>
</protein>
<reference evidence="8" key="1">
    <citation type="journal article" date="2020" name="Stud. Mycol.">
        <title>101 Dothideomycetes genomes: a test case for predicting lifestyles and emergence of pathogens.</title>
        <authorList>
            <person name="Haridas S."/>
            <person name="Albert R."/>
            <person name="Binder M."/>
            <person name="Bloem J."/>
            <person name="Labutti K."/>
            <person name="Salamov A."/>
            <person name="Andreopoulos B."/>
            <person name="Baker S."/>
            <person name="Barry K."/>
            <person name="Bills G."/>
            <person name="Bluhm B."/>
            <person name="Cannon C."/>
            <person name="Castanera R."/>
            <person name="Culley D."/>
            <person name="Daum C."/>
            <person name="Ezra D."/>
            <person name="Gonzalez J."/>
            <person name="Henrissat B."/>
            <person name="Kuo A."/>
            <person name="Liang C."/>
            <person name="Lipzen A."/>
            <person name="Lutzoni F."/>
            <person name="Magnuson J."/>
            <person name="Mondo S."/>
            <person name="Nolan M."/>
            <person name="Ohm R."/>
            <person name="Pangilinan J."/>
            <person name="Park H.-J."/>
            <person name="Ramirez L."/>
            <person name="Alfaro M."/>
            <person name="Sun H."/>
            <person name="Tritt A."/>
            <person name="Yoshinaga Y."/>
            <person name="Zwiers L.-H."/>
            <person name="Turgeon B."/>
            <person name="Goodwin S."/>
            <person name="Spatafora J."/>
            <person name="Crous P."/>
            <person name="Grigoriev I."/>
        </authorList>
    </citation>
    <scope>NUCLEOTIDE SEQUENCE</scope>
    <source>
        <strain evidence="8">HMLAC05119</strain>
    </source>
</reference>
<dbReference type="GO" id="GO:0005634">
    <property type="term" value="C:nucleus"/>
    <property type="evidence" value="ECO:0007669"/>
    <property type="project" value="TreeGrafter"/>
</dbReference>
<evidence type="ECO:0000256" key="2">
    <source>
        <dbReference type="ARBA" id="ARBA00022722"/>
    </source>
</evidence>
<evidence type="ECO:0000256" key="4">
    <source>
        <dbReference type="ARBA" id="ARBA00022839"/>
    </source>
</evidence>
<dbReference type="Proteomes" id="UP000800096">
    <property type="component" value="Unassembled WGS sequence"/>
</dbReference>
<dbReference type="SMART" id="SM00479">
    <property type="entry name" value="EXOIII"/>
    <property type="match status" value="1"/>
</dbReference>
<dbReference type="AlphaFoldDB" id="A0A6A5QBG5"/>
<dbReference type="GO" id="GO:0003676">
    <property type="term" value="F:nucleic acid binding"/>
    <property type="evidence" value="ECO:0007669"/>
    <property type="project" value="InterPro"/>
</dbReference>
<name>A0A6A5QBG5_AMPQU</name>
<dbReference type="EMBL" id="ML979139">
    <property type="protein sequence ID" value="KAF1912739.1"/>
    <property type="molecule type" value="Genomic_DNA"/>
</dbReference>
<evidence type="ECO:0000256" key="5">
    <source>
        <dbReference type="ARBA" id="ARBA00025599"/>
    </source>
</evidence>
<feature type="region of interest" description="Disordered" evidence="6">
    <location>
        <begin position="295"/>
        <end position="321"/>
    </location>
</feature>
<dbReference type="InterPro" id="IPR036397">
    <property type="entry name" value="RNaseH_sf"/>
</dbReference>
<dbReference type="InterPro" id="IPR013520">
    <property type="entry name" value="Ribonucl_H"/>
</dbReference>
<keyword evidence="1" id="KW-0698">rRNA processing</keyword>
<evidence type="ECO:0000256" key="6">
    <source>
        <dbReference type="SAM" id="MobiDB-lite"/>
    </source>
</evidence>
<evidence type="ECO:0000313" key="8">
    <source>
        <dbReference type="EMBL" id="KAF1912739.1"/>
    </source>
</evidence>
<dbReference type="OrthoDB" id="16516at2759"/>
<keyword evidence="3" id="KW-0378">Hydrolase</keyword>
<evidence type="ECO:0000256" key="3">
    <source>
        <dbReference type="ARBA" id="ARBA00022801"/>
    </source>
</evidence>
<keyword evidence="2" id="KW-0540">Nuclease</keyword>
<evidence type="ECO:0000259" key="7">
    <source>
        <dbReference type="SMART" id="SM00479"/>
    </source>
</evidence>
<sequence length="396" mass="43870">MIITPNEGYIWQLRKLVEPPETLAKNGYIMQPLNDDELFMKKRCLGCGKTMHQLRVKQSPNNGPPPQANKADITPSKITPSQPTIQEGLNIKSLQTATKSGVSEAPKFSCRYHPGQLIRKVWTCCNRNASAEPCVGTNMHIPQNISTDALADKYQVHSTPRVVHMQRSPRVAVALDCEMGTAASGDSEPIRVTLIDYFSKEILVNNIIFPDVSMRHLNTKYSGVSWDDMNKAKRQQTCLWGVKGTREALWRHIGPGTIVVGHGANNDLRALRWMHSSVVDSLIIESTRAKREELRKSAEIESADEGRVGQKGDNGDIRLTPFSTTATGIAESTEETAPKVTVVRKPRQLSLKSLAKLRLGRDIQTGGKKGHDSLEDATAARDLVHWSIMNPDEASH</sequence>
<feature type="domain" description="Exonuclease" evidence="7">
    <location>
        <begin position="171"/>
        <end position="393"/>
    </location>
</feature>
<evidence type="ECO:0000256" key="1">
    <source>
        <dbReference type="ARBA" id="ARBA00022552"/>
    </source>
</evidence>
<feature type="compositionally biased region" description="Basic and acidic residues" evidence="6">
    <location>
        <begin position="295"/>
        <end position="316"/>
    </location>
</feature>
<dbReference type="PANTHER" id="PTHR12801">
    <property type="entry name" value="RNA EXONUCLEASE REXO1 / RECO3 FAMILY MEMBER-RELATED"/>
    <property type="match status" value="1"/>
</dbReference>
<accession>A0A6A5QBG5</accession>
<dbReference type="InterPro" id="IPR012337">
    <property type="entry name" value="RNaseH-like_sf"/>
</dbReference>
<dbReference type="GO" id="GO:0006364">
    <property type="term" value="P:rRNA processing"/>
    <property type="evidence" value="ECO:0007669"/>
    <property type="project" value="UniProtKB-KW"/>
</dbReference>
<organism evidence="8 9">
    <name type="scientific">Ampelomyces quisqualis</name>
    <name type="common">Powdery mildew agent</name>
    <dbReference type="NCBI Taxonomy" id="50730"/>
    <lineage>
        <taxon>Eukaryota</taxon>
        <taxon>Fungi</taxon>
        <taxon>Dikarya</taxon>
        <taxon>Ascomycota</taxon>
        <taxon>Pezizomycotina</taxon>
        <taxon>Dothideomycetes</taxon>
        <taxon>Pleosporomycetidae</taxon>
        <taxon>Pleosporales</taxon>
        <taxon>Pleosporineae</taxon>
        <taxon>Phaeosphaeriaceae</taxon>
        <taxon>Ampelomyces</taxon>
    </lineage>
</organism>
<dbReference type="SUPFAM" id="SSF53098">
    <property type="entry name" value="Ribonuclease H-like"/>
    <property type="match status" value="1"/>
</dbReference>
<dbReference type="CDD" id="cd06137">
    <property type="entry name" value="DEDDh_RNase"/>
    <property type="match status" value="1"/>
</dbReference>
<evidence type="ECO:0000313" key="9">
    <source>
        <dbReference type="Proteomes" id="UP000800096"/>
    </source>
</evidence>
<keyword evidence="9" id="KW-1185">Reference proteome</keyword>
<gene>
    <name evidence="8" type="ORF">BDU57DRAFT_541469</name>
</gene>
<dbReference type="GO" id="GO:0000027">
    <property type="term" value="P:ribosomal large subunit assembly"/>
    <property type="evidence" value="ECO:0007669"/>
    <property type="project" value="TreeGrafter"/>
</dbReference>
<dbReference type="InterPro" id="IPR047021">
    <property type="entry name" value="REXO1/3/4-like"/>
</dbReference>
<proteinExistence type="predicted"/>
<comment type="function">
    <text evidence="5">Exoribonuclease involved in ribosome biosynthesis. Involved in the processing of ITS1, the internal transcribed spacer localized between the 18S and 5.8S rRNAs.</text>
</comment>